<feature type="non-terminal residue" evidence="2">
    <location>
        <position position="1"/>
    </location>
</feature>
<accession>A0A6N2AIX1</accession>
<protein>
    <recommendedName>
        <fullName evidence="3">Gag-pol polyprotein</fullName>
    </recommendedName>
</protein>
<sequence>VIANARDNYRREGEGNGEQEIPPQVASMTLLDQDLMAQDNRCKVDTTNPIGEMSATRVRKFLRMNPPEFHDSKVEKDPNGFIDKVYKVLAIMGVYSIEKAELAAY</sequence>
<comment type="caution">
    <text evidence="2">The sequence shown here is derived from an EMBL/GenBank/DDBJ whole genome shotgun (WGS) entry which is preliminary data.</text>
</comment>
<evidence type="ECO:0000256" key="1">
    <source>
        <dbReference type="SAM" id="MobiDB-lite"/>
    </source>
</evidence>
<name>A0A6N2AIX1_SOLCI</name>
<evidence type="ECO:0008006" key="3">
    <source>
        <dbReference type="Google" id="ProtNLM"/>
    </source>
</evidence>
<evidence type="ECO:0000313" key="2">
    <source>
        <dbReference type="EMBL" id="TMW82246.1"/>
    </source>
</evidence>
<feature type="region of interest" description="Disordered" evidence="1">
    <location>
        <begin position="1"/>
        <end position="24"/>
    </location>
</feature>
<dbReference type="AlphaFoldDB" id="A0A6N2AIX1"/>
<organism evidence="2">
    <name type="scientific">Solanum chilense</name>
    <name type="common">Tomato</name>
    <name type="synonym">Lycopersicon chilense</name>
    <dbReference type="NCBI Taxonomy" id="4083"/>
    <lineage>
        <taxon>Eukaryota</taxon>
        <taxon>Viridiplantae</taxon>
        <taxon>Streptophyta</taxon>
        <taxon>Embryophyta</taxon>
        <taxon>Tracheophyta</taxon>
        <taxon>Spermatophyta</taxon>
        <taxon>Magnoliopsida</taxon>
        <taxon>eudicotyledons</taxon>
        <taxon>Gunneridae</taxon>
        <taxon>Pentapetalae</taxon>
        <taxon>asterids</taxon>
        <taxon>lamiids</taxon>
        <taxon>Solanales</taxon>
        <taxon>Solanaceae</taxon>
        <taxon>Solanoideae</taxon>
        <taxon>Solaneae</taxon>
        <taxon>Solanum</taxon>
        <taxon>Solanum subgen. Lycopersicon</taxon>
    </lineage>
</organism>
<proteinExistence type="predicted"/>
<gene>
    <name evidence="2" type="ORF">EJD97_006428</name>
</gene>
<reference evidence="2" key="1">
    <citation type="submission" date="2019-05" db="EMBL/GenBank/DDBJ databases">
        <title>The de novo reference genome and transcriptome assemblies of the wild tomato species Solanum chilense.</title>
        <authorList>
            <person name="Stam R."/>
            <person name="Nosenko T."/>
            <person name="Hoerger A.C."/>
            <person name="Stephan W."/>
            <person name="Seidel M.A."/>
            <person name="Kuhn J.M.M."/>
            <person name="Haberer G."/>
            <person name="Tellier A."/>
        </authorList>
    </citation>
    <scope>NUCLEOTIDE SEQUENCE</scope>
    <source>
        <tissue evidence="2">Mature leaves</tissue>
    </source>
</reference>
<dbReference type="EMBL" id="RXGB01019239">
    <property type="protein sequence ID" value="TMW82246.1"/>
    <property type="molecule type" value="Genomic_DNA"/>
</dbReference>